<dbReference type="PANTHER" id="PTHR42850:SF4">
    <property type="entry name" value="ZINC-DEPENDENT ENDOPOLYPHOSPHATASE"/>
    <property type="match status" value="1"/>
</dbReference>
<reference evidence="2" key="1">
    <citation type="submission" date="2021-02" db="EMBL/GenBank/DDBJ databases">
        <title>Natronogracilivirga saccharolytica gen. nov. sp. nov. a new anaerobic, haloalkiliphilic carbohydrate-fermenting bacterium from soda lake and proposing of Cyclonatronumiaceae fam. nov. in the phylum Balneolaeota.</title>
        <authorList>
            <person name="Zhilina T.N."/>
            <person name="Sorokin D.Y."/>
            <person name="Zavarzina D.G."/>
            <person name="Toshchakov S.V."/>
            <person name="Kublanov I.V."/>
        </authorList>
    </citation>
    <scope>NUCLEOTIDE SEQUENCE</scope>
    <source>
        <strain evidence="2">Z-1702</strain>
    </source>
</reference>
<dbReference type="Proteomes" id="UP000673975">
    <property type="component" value="Unassembled WGS sequence"/>
</dbReference>
<dbReference type="CDD" id="cd00144">
    <property type="entry name" value="MPP_PPP_family"/>
    <property type="match status" value="1"/>
</dbReference>
<dbReference type="InterPro" id="IPR050126">
    <property type="entry name" value="Ap4A_hydrolase"/>
</dbReference>
<dbReference type="InterPro" id="IPR006186">
    <property type="entry name" value="Ser/Thr-sp_prot-phosphatase"/>
</dbReference>
<dbReference type="GO" id="GO:0016791">
    <property type="term" value="F:phosphatase activity"/>
    <property type="evidence" value="ECO:0007669"/>
    <property type="project" value="TreeGrafter"/>
</dbReference>
<dbReference type="PANTHER" id="PTHR42850">
    <property type="entry name" value="METALLOPHOSPHOESTERASE"/>
    <property type="match status" value="1"/>
</dbReference>
<dbReference type="Gene3D" id="3.60.21.10">
    <property type="match status" value="1"/>
</dbReference>
<dbReference type="SUPFAM" id="SSF56300">
    <property type="entry name" value="Metallo-dependent phosphatases"/>
    <property type="match status" value="1"/>
</dbReference>
<dbReference type="PRINTS" id="PR00114">
    <property type="entry name" value="STPHPHTASE"/>
</dbReference>
<proteinExistence type="predicted"/>
<dbReference type="InterPro" id="IPR004843">
    <property type="entry name" value="Calcineurin-like_PHP"/>
</dbReference>
<evidence type="ECO:0000313" key="3">
    <source>
        <dbReference type="Proteomes" id="UP000673975"/>
    </source>
</evidence>
<gene>
    <name evidence="2" type="ORF">NATSA_13750</name>
</gene>
<keyword evidence="3" id="KW-1185">Reference proteome</keyword>
<dbReference type="GO" id="GO:0005737">
    <property type="term" value="C:cytoplasm"/>
    <property type="evidence" value="ECO:0007669"/>
    <property type="project" value="TreeGrafter"/>
</dbReference>
<sequence length="224" mass="25720">MKNEHIKKNHYIAIGDIHGCVNSLEALLEKVSGYNDRTFIFIGDYIDRGPDSRSVIDLVIGFSEDHDCIFLRGNHEQMFMDALETGDHNLWLLNGGDQTLSSYNVHYAVELPSEHIEFFAKTPLWLDTPQYFFIHGGLDPKRSIKEQCDSPDIEEFGMWRRDHVDSPVKWEKTLVFGHTPFTEPLHEERKIGIDTGCVFSRQGYGLLTAVMLPEETFITQPCLD</sequence>
<name>A0A8J7SCX4_9BACT</name>
<dbReference type="RefSeq" id="WP_210513190.1">
    <property type="nucleotide sequence ID" value="NZ_JAFIDN010000013.1"/>
</dbReference>
<dbReference type="AlphaFoldDB" id="A0A8J7SCX4"/>
<dbReference type="GO" id="GO:0110154">
    <property type="term" value="P:RNA decapping"/>
    <property type="evidence" value="ECO:0007669"/>
    <property type="project" value="TreeGrafter"/>
</dbReference>
<dbReference type="Pfam" id="PF00149">
    <property type="entry name" value="Metallophos"/>
    <property type="match status" value="1"/>
</dbReference>
<dbReference type="InterPro" id="IPR029052">
    <property type="entry name" value="Metallo-depent_PP-like"/>
</dbReference>
<feature type="domain" description="Serine/threonine specific protein phosphatases" evidence="1">
    <location>
        <begin position="71"/>
        <end position="76"/>
    </location>
</feature>
<dbReference type="EMBL" id="JAFIDN010000013">
    <property type="protein sequence ID" value="MBP3193736.1"/>
    <property type="molecule type" value="Genomic_DNA"/>
</dbReference>
<accession>A0A8J7SCX4</accession>
<comment type="caution">
    <text evidence="2">The sequence shown here is derived from an EMBL/GenBank/DDBJ whole genome shotgun (WGS) entry which is preliminary data.</text>
</comment>
<evidence type="ECO:0000313" key="2">
    <source>
        <dbReference type="EMBL" id="MBP3193736.1"/>
    </source>
</evidence>
<protein>
    <submittedName>
        <fullName evidence="2">Serine/threonine protein phosphatase</fullName>
    </submittedName>
</protein>
<dbReference type="PROSITE" id="PS00125">
    <property type="entry name" value="SER_THR_PHOSPHATASE"/>
    <property type="match status" value="1"/>
</dbReference>
<organism evidence="2 3">
    <name type="scientific">Natronogracilivirga saccharolytica</name>
    <dbReference type="NCBI Taxonomy" id="2812953"/>
    <lineage>
        <taxon>Bacteria</taxon>
        <taxon>Pseudomonadati</taxon>
        <taxon>Balneolota</taxon>
        <taxon>Balneolia</taxon>
        <taxon>Balneolales</taxon>
        <taxon>Cyclonatronaceae</taxon>
        <taxon>Natronogracilivirga</taxon>
    </lineage>
</organism>
<evidence type="ECO:0000259" key="1">
    <source>
        <dbReference type="PROSITE" id="PS00125"/>
    </source>
</evidence>
<dbReference type="GO" id="GO:0008803">
    <property type="term" value="F:bis(5'-nucleosyl)-tetraphosphatase (symmetrical) activity"/>
    <property type="evidence" value="ECO:0007669"/>
    <property type="project" value="TreeGrafter"/>
</dbReference>